<evidence type="ECO:0000313" key="2">
    <source>
        <dbReference type="EMBL" id="SHN55790.1"/>
    </source>
</evidence>
<reference evidence="2 3" key="1">
    <citation type="submission" date="2016-12" db="EMBL/GenBank/DDBJ databases">
        <authorList>
            <person name="Song W.-J."/>
            <person name="Kurnit D.M."/>
        </authorList>
    </citation>
    <scope>NUCLEOTIDE SEQUENCE [LARGE SCALE GENOMIC DNA]</scope>
    <source>
        <strain evidence="2 3">DSM 11393</strain>
    </source>
</reference>
<protein>
    <submittedName>
        <fullName evidence="2">Uncharacterized protein</fullName>
    </submittedName>
</protein>
<accession>A0A1M7SBA2</accession>
<keyword evidence="1" id="KW-1133">Transmembrane helix</keyword>
<sequence length="68" mass="8350">MRYIWRHGKLRVLKNKNIFRFVLILIKIYEFYVFIVAIVFAVCYHSTEVFAVWSVQLIFRNYGILNIY</sequence>
<keyword evidence="1" id="KW-0812">Transmembrane</keyword>
<dbReference type="AlphaFoldDB" id="A0A1M7SBA2"/>
<evidence type="ECO:0000256" key="1">
    <source>
        <dbReference type="SAM" id="Phobius"/>
    </source>
</evidence>
<dbReference type="EMBL" id="FRDI01000003">
    <property type="protein sequence ID" value="SHN55790.1"/>
    <property type="molecule type" value="Genomic_DNA"/>
</dbReference>
<name>A0A1M7SBA2_9BACT</name>
<dbReference type="Proteomes" id="UP000186469">
    <property type="component" value="Unassembled WGS sequence"/>
</dbReference>
<dbReference type="STRING" id="1121455.SAMN02745728_00719"/>
<feature type="transmembrane region" description="Helical" evidence="1">
    <location>
        <begin position="21"/>
        <end position="47"/>
    </location>
</feature>
<proteinExistence type="predicted"/>
<keyword evidence="3" id="KW-1185">Reference proteome</keyword>
<gene>
    <name evidence="2" type="ORF">SAMN02745728_00719</name>
</gene>
<organism evidence="2 3">
    <name type="scientific">Desulfovibrio litoralis DSM 11393</name>
    <dbReference type="NCBI Taxonomy" id="1121455"/>
    <lineage>
        <taxon>Bacteria</taxon>
        <taxon>Pseudomonadati</taxon>
        <taxon>Thermodesulfobacteriota</taxon>
        <taxon>Desulfovibrionia</taxon>
        <taxon>Desulfovibrionales</taxon>
        <taxon>Desulfovibrionaceae</taxon>
        <taxon>Desulfovibrio</taxon>
    </lineage>
</organism>
<keyword evidence="1" id="KW-0472">Membrane</keyword>
<evidence type="ECO:0000313" key="3">
    <source>
        <dbReference type="Proteomes" id="UP000186469"/>
    </source>
</evidence>